<sequence length="342" mass="39901">MKKIFDNLLIEEFNIDNQTLHIKLEKEVKFDALYWSENALTPSVKIQPKHYQLKGKNLMIDLKDDKLIPYIRYYLVASQDGLPLRLYDARHSEQPRLQRYYDLGKTQTNTSLHKIMYLNDYGNIGMKFVPQVILDTYDRHLPINVELADLATQLSSIVANLSLDWNPDRLMLLENIKPMLIQLNSLTDEKIEATDFSVKFDGNEAEITAKFDGLAGLKINEDYAFGLEITREKQSYQLLATRTSFKLFQKFNPFYKGINIVPSNFIDFTFTTNAAVTLQHKRLLESKEEVPTLENFFERKQFLTASEKIQLKESYKELENTWIANAAYHNFLKESEADNEKL</sequence>
<dbReference type="Proteomes" id="UP000034513">
    <property type="component" value="Unassembled WGS sequence"/>
</dbReference>
<evidence type="ECO:0000313" key="1">
    <source>
        <dbReference type="EMBL" id="KKW71335.1"/>
    </source>
</evidence>
<gene>
    <name evidence="1" type="ORF">VN93_1814</name>
</gene>
<dbReference type="EMBL" id="LAVW01000138">
    <property type="protein sequence ID" value="KKW71335.1"/>
    <property type="molecule type" value="Genomic_DNA"/>
</dbReference>
<protein>
    <submittedName>
        <fullName evidence="1">Uncharacterized protein</fullName>
    </submittedName>
</protein>
<keyword evidence="2" id="KW-1185">Reference proteome</keyword>
<organism evidence="1 2">
    <name type="scientific">Lactococcus lactis subsp. cremoris</name>
    <name type="common">Streptococcus cremoris</name>
    <dbReference type="NCBI Taxonomy" id="1359"/>
    <lineage>
        <taxon>Bacteria</taxon>
        <taxon>Bacillati</taxon>
        <taxon>Bacillota</taxon>
        <taxon>Bacilli</taxon>
        <taxon>Lactobacillales</taxon>
        <taxon>Streptococcaceae</taxon>
        <taxon>Lactococcus</taxon>
    </lineage>
</organism>
<dbReference type="RefSeq" id="WP_046781429.1">
    <property type="nucleotide sequence ID" value="NZ_LAVW01000138.1"/>
</dbReference>
<comment type="caution">
    <text evidence="1">The sequence shown here is derived from an EMBL/GenBank/DDBJ whole genome shotgun (WGS) entry which is preliminary data.</text>
</comment>
<evidence type="ECO:0000313" key="2">
    <source>
        <dbReference type="Proteomes" id="UP000034513"/>
    </source>
</evidence>
<proteinExistence type="predicted"/>
<reference evidence="1 2" key="1">
    <citation type="submission" date="2015-04" db="EMBL/GenBank/DDBJ databases">
        <title>Evaluation of non-dairy Lactococcus lactis with potential dairy applications reveals extensive phenotype-genotype disparity.</title>
        <authorList>
            <person name="Cavanagh D."/>
            <person name="Casey A."/>
            <person name="Altermann E."/>
            <person name="Cotter P."/>
            <person name="Fitzgerald G.F."/>
            <person name="McAuliffe O."/>
        </authorList>
    </citation>
    <scope>NUCLEOTIDE SEQUENCE [LARGE SCALE GENOMIC DNA]</scope>
    <source>
        <strain evidence="1 2">DPC6856</strain>
    </source>
</reference>
<accession>A0ABR5EFF0</accession>
<name>A0ABR5EFF0_LACLC</name>